<evidence type="ECO:0000256" key="2">
    <source>
        <dbReference type="ARBA" id="ARBA00023157"/>
    </source>
</evidence>
<evidence type="ECO:0000313" key="6">
    <source>
        <dbReference type="EMBL" id="KAJ3429622.1"/>
    </source>
</evidence>
<name>A0AAV7YLU6_9EUKA</name>
<feature type="signal peptide" evidence="3">
    <location>
        <begin position="1"/>
        <end position="18"/>
    </location>
</feature>
<dbReference type="AlphaFoldDB" id="A0AAV7YLU6"/>
<dbReference type="Gene3D" id="3.90.70.10">
    <property type="entry name" value="Cysteine proteinases"/>
    <property type="match status" value="1"/>
</dbReference>
<dbReference type="EMBL" id="JANTQA010000057">
    <property type="protein sequence ID" value="KAJ3429622.1"/>
    <property type="molecule type" value="Genomic_DNA"/>
</dbReference>
<dbReference type="InterPro" id="IPR013128">
    <property type="entry name" value="Peptidase_C1A"/>
</dbReference>
<dbReference type="Proteomes" id="UP001146793">
    <property type="component" value="Unassembled WGS sequence"/>
</dbReference>
<dbReference type="Pfam" id="PF08246">
    <property type="entry name" value="Inhibitor_I29"/>
    <property type="match status" value="1"/>
</dbReference>
<dbReference type="InterPro" id="IPR025660">
    <property type="entry name" value="Pept_his_AS"/>
</dbReference>
<comment type="caution">
    <text evidence="6">The sequence shown here is derived from an EMBL/GenBank/DDBJ whole genome shotgun (WGS) entry which is preliminary data.</text>
</comment>
<evidence type="ECO:0000259" key="4">
    <source>
        <dbReference type="SMART" id="SM00645"/>
    </source>
</evidence>
<keyword evidence="3" id="KW-0732">Signal</keyword>
<reference evidence="6" key="1">
    <citation type="submission" date="2022-08" db="EMBL/GenBank/DDBJ databases">
        <title>Novel sulphate-reducing endosymbionts in the free-living metamonad Anaeramoeba.</title>
        <authorList>
            <person name="Jerlstrom-Hultqvist J."/>
            <person name="Cepicka I."/>
            <person name="Gallot-Lavallee L."/>
            <person name="Salas-Leiva D."/>
            <person name="Curtis B.A."/>
            <person name="Zahonova K."/>
            <person name="Pipaliya S."/>
            <person name="Dacks J."/>
            <person name="Roger A.J."/>
        </authorList>
    </citation>
    <scope>NUCLEOTIDE SEQUENCE</scope>
    <source>
        <strain evidence="6">Busselton2</strain>
    </source>
</reference>
<dbReference type="SUPFAM" id="SSF54001">
    <property type="entry name" value="Cysteine proteinases"/>
    <property type="match status" value="1"/>
</dbReference>
<dbReference type="FunFam" id="3.90.70.10:FF:000332">
    <property type="entry name" value="Cathepsin L1"/>
    <property type="match status" value="1"/>
</dbReference>
<proteinExistence type="inferred from homology"/>
<dbReference type="InterPro" id="IPR000668">
    <property type="entry name" value="Peptidase_C1A_C"/>
</dbReference>
<dbReference type="CDD" id="cd02248">
    <property type="entry name" value="Peptidase_C1A"/>
    <property type="match status" value="1"/>
</dbReference>
<dbReference type="PROSITE" id="PS00639">
    <property type="entry name" value="THIOL_PROTEASE_HIS"/>
    <property type="match status" value="1"/>
</dbReference>
<dbReference type="PROSITE" id="PS51257">
    <property type="entry name" value="PROKAR_LIPOPROTEIN"/>
    <property type="match status" value="1"/>
</dbReference>
<protein>
    <submittedName>
        <fullName evidence="6">Uncharacterized protein</fullName>
    </submittedName>
</protein>
<evidence type="ECO:0000313" key="7">
    <source>
        <dbReference type="Proteomes" id="UP001146793"/>
    </source>
</evidence>
<evidence type="ECO:0000256" key="3">
    <source>
        <dbReference type="SAM" id="SignalP"/>
    </source>
</evidence>
<keyword evidence="2" id="KW-1015">Disulfide bond</keyword>
<dbReference type="InterPro" id="IPR038765">
    <property type="entry name" value="Papain-like_cys_pep_sf"/>
</dbReference>
<evidence type="ECO:0000256" key="1">
    <source>
        <dbReference type="ARBA" id="ARBA00008455"/>
    </source>
</evidence>
<gene>
    <name evidence="6" type="ORF">M0812_24978</name>
</gene>
<dbReference type="SMART" id="SM00848">
    <property type="entry name" value="Inhibitor_I29"/>
    <property type="match status" value="1"/>
</dbReference>
<sequence length="554" mass="64601">MKFLILLLFFFLFSCAFTQTTPKWDKNYNVTVLITIPSQDEYFPIQVYYDGANKREKFKYYDGLATDLSLYGLDEPTDYEIRVAQTKKICFQNSNYVKTESNHDRSPLKDSFQDETKSLIKILPDLKNWDYIGTKVRRGLQCDVWESSHSLNTEAVQLSNVYQFFVKKDTEIPVQLHVRGYKEMLVDHYDEYFLDYYLYTANGAQDSDFEIPTICNYTGNNNNLEHNFELHKRKLLKFLPNNNYLIHDDFHEYILKYKKSYSTYSELLKRQFIYDDNFNYIQEFNKKNTNMKLAVNHLADLTNEEYQLQYLQPDTFYDLPLKTEEIKENDYYLPTSQDWRGIGAVPSVKDQSTCKSSWAFSVIGAIESQHFLGHGVMKEFSKQMVLDCTWETKPEYLSNFGCEKGDKTNTFKALMKLGGIMLEEDYPYLGIDGYCGFDSKKIQASILSYQNITTEDDVMDALFNYGVLSVDIDASQDSFRFYSSGIYSDPNCSSTKLNHSLLLAGYSEIHSNKYWILRNSWSENWGENGDIYISRGKNDCGVATNANSVIIQRL</sequence>
<dbReference type="InterPro" id="IPR013201">
    <property type="entry name" value="Prot_inhib_I29"/>
</dbReference>
<dbReference type="InterPro" id="IPR039417">
    <property type="entry name" value="Peptidase_C1A_papain-like"/>
</dbReference>
<feature type="domain" description="Peptidase C1A papain C-terminal" evidence="4">
    <location>
        <begin position="333"/>
        <end position="550"/>
    </location>
</feature>
<evidence type="ECO:0000259" key="5">
    <source>
        <dbReference type="SMART" id="SM00848"/>
    </source>
</evidence>
<dbReference type="PANTHER" id="PTHR12411">
    <property type="entry name" value="CYSTEINE PROTEASE FAMILY C1-RELATED"/>
    <property type="match status" value="1"/>
</dbReference>
<dbReference type="GO" id="GO:0006508">
    <property type="term" value="P:proteolysis"/>
    <property type="evidence" value="ECO:0007669"/>
    <property type="project" value="InterPro"/>
</dbReference>
<feature type="domain" description="Cathepsin propeptide inhibitor" evidence="5">
    <location>
        <begin position="250"/>
        <end position="306"/>
    </location>
</feature>
<comment type="similarity">
    <text evidence="1">Belongs to the peptidase C1 family.</text>
</comment>
<feature type="chain" id="PRO_5043328213" evidence="3">
    <location>
        <begin position="19"/>
        <end position="554"/>
    </location>
</feature>
<dbReference type="GO" id="GO:0008234">
    <property type="term" value="F:cysteine-type peptidase activity"/>
    <property type="evidence" value="ECO:0007669"/>
    <property type="project" value="InterPro"/>
</dbReference>
<dbReference type="SMART" id="SM00645">
    <property type="entry name" value="Pept_C1"/>
    <property type="match status" value="1"/>
</dbReference>
<accession>A0AAV7YLU6</accession>
<dbReference type="Pfam" id="PF00112">
    <property type="entry name" value="Peptidase_C1"/>
    <property type="match status" value="1"/>
</dbReference>
<organism evidence="6 7">
    <name type="scientific">Anaeramoeba flamelloides</name>
    <dbReference type="NCBI Taxonomy" id="1746091"/>
    <lineage>
        <taxon>Eukaryota</taxon>
        <taxon>Metamonada</taxon>
        <taxon>Anaeramoebidae</taxon>
        <taxon>Anaeramoeba</taxon>
    </lineage>
</organism>